<evidence type="ECO:0000313" key="2">
    <source>
        <dbReference type="Proteomes" id="UP001595976"/>
    </source>
</evidence>
<evidence type="ECO:0000313" key="1">
    <source>
        <dbReference type="EMBL" id="MFC5295063.1"/>
    </source>
</evidence>
<organism evidence="1 2">
    <name type="scientific">Bosea minatitlanensis</name>
    <dbReference type="NCBI Taxonomy" id="128782"/>
    <lineage>
        <taxon>Bacteria</taxon>
        <taxon>Pseudomonadati</taxon>
        <taxon>Pseudomonadota</taxon>
        <taxon>Alphaproteobacteria</taxon>
        <taxon>Hyphomicrobiales</taxon>
        <taxon>Boseaceae</taxon>
        <taxon>Bosea</taxon>
    </lineage>
</organism>
<gene>
    <name evidence="1" type="ORF">ACFPK2_18895</name>
</gene>
<comment type="caution">
    <text evidence="1">The sequence shown here is derived from an EMBL/GenBank/DDBJ whole genome shotgun (WGS) entry which is preliminary data.</text>
</comment>
<sequence length="107" mass="11351">MFSFGKTKPEESLSALETLRDAHCGLATLPDAIRVPAVPGQDAIDAKPITEVTLDDIAFALRGLEAASNALIDQMYALRKLSQIARDAGGLGADRAVDVATRATKER</sequence>
<name>A0ABW0F8P1_9HYPH</name>
<accession>A0ABW0F8P1</accession>
<dbReference type="Proteomes" id="UP001595976">
    <property type="component" value="Unassembled WGS sequence"/>
</dbReference>
<dbReference type="EMBL" id="JBHSLI010000008">
    <property type="protein sequence ID" value="MFC5295063.1"/>
    <property type="molecule type" value="Genomic_DNA"/>
</dbReference>
<proteinExistence type="predicted"/>
<reference evidence="2" key="1">
    <citation type="journal article" date="2019" name="Int. J. Syst. Evol. Microbiol.">
        <title>The Global Catalogue of Microorganisms (GCM) 10K type strain sequencing project: providing services to taxonomists for standard genome sequencing and annotation.</title>
        <authorList>
            <consortium name="The Broad Institute Genomics Platform"/>
            <consortium name="The Broad Institute Genome Sequencing Center for Infectious Disease"/>
            <person name="Wu L."/>
            <person name="Ma J."/>
        </authorList>
    </citation>
    <scope>NUCLEOTIDE SEQUENCE [LARGE SCALE GENOMIC DNA]</scope>
    <source>
        <strain evidence="2">CGMCC 1.15643</strain>
    </source>
</reference>
<protein>
    <submittedName>
        <fullName evidence="1">Uncharacterized protein</fullName>
    </submittedName>
</protein>
<dbReference type="RefSeq" id="WP_210244891.1">
    <property type="nucleotide sequence ID" value="NZ_JAOAOS010000008.1"/>
</dbReference>
<keyword evidence="2" id="KW-1185">Reference proteome</keyword>